<feature type="coiled-coil region" evidence="2">
    <location>
        <begin position="499"/>
        <end position="533"/>
    </location>
</feature>
<evidence type="ECO:0000256" key="2">
    <source>
        <dbReference type="SAM" id="Coils"/>
    </source>
</evidence>
<feature type="region of interest" description="Disordered" evidence="3">
    <location>
        <begin position="65"/>
        <end position="109"/>
    </location>
</feature>
<dbReference type="InParanoid" id="A0A2R5GW43"/>
<evidence type="ECO:0000313" key="5">
    <source>
        <dbReference type="Proteomes" id="UP000241890"/>
    </source>
</evidence>
<dbReference type="PANTHER" id="PTHR21549">
    <property type="entry name" value="MUTATED IN BLADDER CANCER 1"/>
    <property type="match status" value="1"/>
</dbReference>
<keyword evidence="5" id="KW-1185">Reference proteome</keyword>
<evidence type="ECO:0000256" key="1">
    <source>
        <dbReference type="ARBA" id="ARBA00023054"/>
    </source>
</evidence>
<evidence type="ECO:0000313" key="4">
    <source>
        <dbReference type="EMBL" id="GBG34549.1"/>
    </source>
</evidence>
<gene>
    <name evidence="4" type="ORF">FCC1311_107732</name>
</gene>
<name>A0A2R5GW43_9STRA</name>
<sequence length="629" mass="70974">MKVAQMEAAVARAERTSAVLDKLSKKSSAQKRKTKLSKHKHDWQQEFVALAAEASNLERDLAGFMQNNEQSTPTLTRRLQGSSSTRRLLDAGAHVPQRRAKSSTKTQESAILNESAMSEEWRELQTQADEEAAATQEWRNDLFTQLQEMAEILEIVRRSLAQEGDTLHATAQECMKEAINAKAVATRSLRSDVTSLAADADDPKESQIESKIQAVRFRLEHIAAGYDTVPSVGAVLEQANADLDALHARQMGRIEGLQTRAKAHKRVIPAQDQVPPSKNKATENPTHVDAEATPSAQTVALWEALDKLHRETVLRGRGLGLFLERASLQFPQLGRARIEEELSWLEERRRLAALRKDAARSFLRDMETLADNAEKRLGNEMEAYQTSVVLQGEKDALAARRAVIQGRLETQRREAAIREAQEAEIRAAQEAEAREEKERREALEELEREHKRRLVAAFQREREFEKSMQALQEAQHEETLLEAQRARAPENERRVQYRAQELERKQREQAAELERARLEGVAAEQRLDHLRTQVPYFGKLQEIVPSKERLEQHTFSSAVVPDAAYRNYAREGLFQNPGFSDAQVCGDVRFRVVEALRAKGLQNSSYAHTLLTSMASGVLAQKNLQTSLG</sequence>
<accession>A0A2R5GW43</accession>
<keyword evidence="1 2" id="KW-0175">Coiled coil</keyword>
<comment type="caution">
    <text evidence="4">The sequence shown here is derived from an EMBL/GenBank/DDBJ whole genome shotgun (WGS) entry which is preliminary data.</text>
</comment>
<evidence type="ECO:0000256" key="3">
    <source>
        <dbReference type="SAM" id="MobiDB-lite"/>
    </source>
</evidence>
<proteinExistence type="predicted"/>
<feature type="coiled-coil region" evidence="2">
    <location>
        <begin position="413"/>
        <end position="453"/>
    </location>
</feature>
<dbReference type="Proteomes" id="UP000241890">
    <property type="component" value="Unassembled WGS sequence"/>
</dbReference>
<organism evidence="4 5">
    <name type="scientific">Hondaea fermentalgiana</name>
    <dbReference type="NCBI Taxonomy" id="2315210"/>
    <lineage>
        <taxon>Eukaryota</taxon>
        <taxon>Sar</taxon>
        <taxon>Stramenopiles</taxon>
        <taxon>Bigyra</taxon>
        <taxon>Labyrinthulomycetes</taxon>
        <taxon>Thraustochytrida</taxon>
        <taxon>Thraustochytriidae</taxon>
        <taxon>Hondaea</taxon>
    </lineage>
</organism>
<feature type="region of interest" description="Disordered" evidence="3">
    <location>
        <begin position="21"/>
        <end position="40"/>
    </location>
</feature>
<reference evidence="4 5" key="1">
    <citation type="submission" date="2017-12" db="EMBL/GenBank/DDBJ databases">
        <title>Sequencing, de novo assembly and annotation of complete genome of a new Thraustochytrid species, strain FCC1311.</title>
        <authorList>
            <person name="Sedici K."/>
            <person name="Godart F."/>
            <person name="Aiese Cigliano R."/>
            <person name="Sanseverino W."/>
            <person name="Barakat M."/>
            <person name="Ortet P."/>
            <person name="Marechal E."/>
            <person name="Cagnac O."/>
            <person name="Amato A."/>
        </authorList>
    </citation>
    <scope>NUCLEOTIDE SEQUENCE [LARGE SCALE GENOMIC DNA]</scope>
</reference>
<dbReference type="EMBL" id="BEYU01000199">
    <property type="protein sequence ID" value="GBG34549.1"/>
    <property type="molecule type" value="Genomic_DNA"/>
</dbReference>
<dbReference type="InterPro" id="IPR039902">
    <property type="entry name" value="CCDC148/CCDC112"/>
</dbReference>
<feature type="compositionally biased region" description="Polar residues" evidence="3">
    <location>
        <begin position="65"/>
        <end position="86"/>
    </location>
</feature>
<dbReference type="PANTHER" id="PTHR21549:SF1">
    <property type="entry name" value="COILED-COIL DOMAIN-CONTAINING PROTEIN 148"/>
    <property type="match status" value="1"/>
</dbReference>
<protein>
    <submittedName>
        <fullName evidence="4">Uncharacterized protein</fullName>
    </submittedName>
</protein>
<feature type="compositionally biased region" description="Basic residues" evidence="3">
    <location>
        <begin position="28"/>
        <end position="40"/>
    </location>
</feature>
<dbReference type="AlphaFoldDB" id="A0A2R5GW43"/>